<dbReference type="EMBL" id="KZ805345">
    <property type="protein sequence ID" value="PVI02261.1"/>
    <property type="molecule type" value="Genomic_DNA"/>
</dbReference>
<reference evidence="4 5" key="1">
    <citation type="journal article" date="2018" name="Sci. Rep.">
        <title>Comparative genomics provides insights into the lifestyle and reveals functional heterogeneity of dark septate endophytic fungi.</title>
        <authorList>
            <person name="Knapp D.G."/>
            <person name="Nemeth J.B."/>
            <person name="Barry K."/>
            <person name="Hainaut M."/>
            <person name="Henrissat B."/>
            <person name="Johnson J."/>
            <person name="Kuo A."/>
            <person name="Lim J.H.P."/>
            <person name="Lipzen A."/>
            <person name="Nolan M."/>
            <person name="Ohm R.A."/>
            <person name="Tamas L."/>
            <person name="Grigoriev I.V."/>
            <person name="Spatafora J.W."/>
            <person name="Nagy L.G."/>
            <person name="Kovacs G.M."/>
        </authorList>
    </citation>
    <scope>NUCLEOTIDE SEQUENCE [LARGE SCALE GENOMIC DNA]</scope>
    <source>
        <strain evidence="4 5">DSE2036</strain>
    </source>
</reference>
<feature type="signal peptide" evidence="1">
    <location>
        <begin position="1"/>
        <end position="20"/>
    </location>
</feature>
<protein>
    <recommendedName>
        <fullName evidence="6">AttH domain-containing protein</fullName>
    </recommendedName>
</protein>
<organism evidence="4 5">
    <name type="scientific">Periconia macrospinosa</name>
    <dbReference type="NCBI Taxonomy" id="97972"/>
    <lineage>
        <taxon>Eukaryota</taxon>
        <taxon>Fungi</taxon>
        <taxon>Dikarya</taxon>
        <taxon>Ascomycota</taxon>
        <taxon>Pezizomycotina</taxon>
        <taxon>Dothideomycetes</taxon>
        <taxon>Pleosporomycetidae</taxon>
        <taxon>Pleosporales</taxon>
        <taxon>Massarineae</taxon>
        <taxon>Periconiaceae</taxon>
        <taxon>Periconia</taxon>
    </lineage>
</organism>
<name>A0A2V1DVR3_9PLEO</name>
<feature type="chain" id="PRO_5016044253" description="AttH domain-containing protein" evidence="1">
    <location>
        <begin position="21"/>
        <end position="388"/>
    </location>
</feature>
<dbReference type="Pfam" id="PF25581">
    <property type="entry name" value="AsqO_C"/>
    <property type="match status" value="1"/>
</dbReference>
<dbReference type="OrthoDB" id="3914164at2759"/>
<evidence type="ECO:0000313" key="5">
    <source>
        <dbReference type="Proteomes" id="UP000244855"/>
    </source>
</evidence>
<evidence type="ECO:0000259" key="3">
    <source>
        <dbReference type="Pfam" id="PF25581"/>
    </source>
</evidence>
<dbReference type="InterPro" id="IPR057722">
    <property type="entry name" value="AsqO/PenF-like_C"/>
</dbReference>
<sequence length="388" mass="41528">MRCDAFFAYAVSLLATTVTARLSIVPSSVVEAPSNVTFTSTEFGLDAPKVAPINRTTYDWWYFDVVSDGSQCKNSSDTGLSAMTIVFHTAGGPGAFAPLSYLYRQNFTSVNLVQISSTFANGTTFTALLNASQAYFLPIGNGVSSIFDAGNAGGGSFSGTADMSTYVLNINAPMFGVNGSIVFDSIAPAHYPAGPVSAGQDMRMSPHVGWANAVPDSRAEARFMIRGEELNVSGVGYHDKNWGDKAFEEDVDYWYWGHGRVGPYSIVWFDYMGPSGETAVSAYVAKDGKILTSEYSGIKVRPFGENSTYPPLTSTGAPSGYHITVDTPEGELSVDAHSDTMILGFSGDVYNRWVGRLTGGFNGSTDLQGVSLFEQFAFNRGNSSVPRS</sequence>
<keyword evidence="1" id="KW-0732">Signal</keyword>
<dbReference type="AlphaFoldDB" id="A0A2V1DVR3"/>
<feature type="domain" description="Diels-Alderase N-terminal" evidence="2">
    <location>
        <begin position="21"/>
        <end position="242"/>
    </location>
</feature>
<proteinExistence type="predicted"/>
<dbReference type="InterPro" id="IPR056402">
    <property type="entry name" value="DA_N"/>
</dbReference>
<dbReference type="Pfam" id="PF24137">
    <property type="entry name" value="DA_N"/>
    <property type="match status" value="1"/>
</dbReference>
<evidence type="ECO:0008006" key="6">
    <source>
        <dbReference type="Google" id="ProtNLM"/>
    </source>
</evidence>
<accession>A0A2V1DVR3</accession>
<evidence type="ECO:0000256" key="1">
    <source>
        <dbReference type="SAM" id="SignalP"/>
    </source>
</evidence>
<dbReference type="Proteomes" id="UP000244855">
    <property type="component" value="Unassembled WGS sequence"/>
</dbReference>
<dbReference type="STRING" id="97972.A0A2V1DVR3"/>
<keyword evidence="5" id="KW-1185">Reference proteome</keyword>
<evidence type="ECO:0000313" key="4">
    <source>
        <dbReference type="EMBL" id="PVI02261.1"/>
    </source>
</evidence>
<dbReference type="SUPFAM" id="SSF159245">
    <property type="entry name" value="AttH-like"/>
    <property type="match status" value="1"/>
</dbReference>
<gene>
    <name evidence="4" type="ORF">DM02DRAFT_702438</name>
</gene>
<feature type="domain" description="AsqO/PenF-like C-terminal" evidence="3">
    <location>
        <begin position="249"/>
        <end position="377"/>
    </location>
</feature>
<evidence type="ECO:0000259" key="2">
    <source>
        <dbReference type="Pfam" id="PF24137"/>
    </source>
</evidence>